<proteinExistence type="inferred from homology"/>
<comment type="caution">
    <text evidence="11">The sequence shown here is derived from an EMBL/GenBank/DDBJ whole genome shotgun (WGS) entry which is preliminary data.</text>
</comment>
<name>A0A3F2RSH7_9STRA</name>
<dbReference type="GO" id="GO:0016020">
    <property type="term" value="C:membrane"/>
    <property type="evidence" value="ECO:0007669"/>
    <property type="project" value="UniProtKB-SubCell"/>
</dbReference>
<evidence type="ECO:0000256" key="7">
    <source>
        <dbReference type="ARBA" id="ARBA00022989"/>
    </source>
</evidence>
<keyword evidence="9" id="KW-0325">Glycoprotein</keyword>
<reference evidence="12 13" key="1">
    <citation type="submission" date="2018-07" db="EMBL/GenBank/DDBJ databases">
        <title>Genome sequencing of oomycete isolates from Chile give support for New Zealand origin for Phytophthora kernoviae and make available the first Nothophytophthora sp. genome.</title>
        <authorList>
            <person name="Studholme D.J."/>
            <person name="Sanfuentes E."/>
            <person name="Panda P."/>
            <person name="Hill R."/>
            <person name="Sambles C."/>
            <person name="Grant M."/>
            <person name="Williams N.M."/>
            <person name="Mcdougal R.L."/>
        </authorList>
    </citation>
    <scope>NUCLEOTIDE SEQUENCE [LARGE SCALE GENOMIC DNA]</scope>
    <source>
        <strain evidence="11">Chile6</strain>
        <strain evidence="10">Chile7</strain>
    </source>
</reference>
<protein>
    <recommendedName>
        <fullName evidence="14">Nucleotide-diphospho-sugar transferase</fullName>
    </recommendedName>
</protein>
<comment type="subcellular location">
    <subcellularLocation>
        <location evidence="1">Membrane</location>
        <topology evidence="1">Single-pass type II membrane protein</topology>
    </subcellularLocation>
</comment>
<dbReference type="InterPro" id="IPR022751">
    <property type="entry name" value="Alpha_mannosyltransferase"/>
</dbReference>
<dbReference type="AlphaFoldDB" id="A0A3F2RSH7"/>
<evidence type="ECO:0000313" key="13">
    <source>
        <dbReference type="Proteomes" id="UP000284657"/>
    </source>
</evidence>
<organism evidence="11 12">
    <name type="scientific">Phytophthora kernoviae</name>
    <dbReference type="NCBI Taxonomy" id="325452"/>
    <lineage>
        <taxon>Eukaryota</taxon>
        <taxon>Sar</taxon>
        <taxon>Stramenopiles</taxon>
        <taxon>Oomycota</taxon>
        <taxon>Peronosporomycetes</taxon>
        <taxon>Peronosporales</taxon>
        <taxon>Peronosporaceae</taxon>
        <taxon>Phytophthora</taxon>
    </lineage>
</organism>
<keyword evidence="5" id="KW-0812">Transmembrane</keyword>
<evidence type="ECO:0000313" key="12">
    <source>
        <dbReference type="Proteomes" id="UP000277300"/>
    </source>
</evidence>
<dbReference type="EMBL" id="MBAD02002097">
    <property type="protein sequence ID" value="RLN49785.1"/>
    <property type="molecule type" value="Genomic_DNA"/>
</dbReference>
<dbReference type="Proteomes" id="UP000284657">
    <property type="component" value="Unassembled WGS sequence"/>
</dbReference>
<keyword evidence="3" id="KW-0328">Glycosyltransferase</keyword>
<sequence length="388" mass="44466">MHDKGIIMCMHNEVIPMGLSLVRELRCLGNQEIIQVYHCFPEEMSNASRTMLLEADDKLEVVDVCSDLVAREVMSVDQARHYRSWWIKPLAVYHTNITEVLLMDVDDIFMQDPAVLRTTEGYKRTGTTFFYDRVLYGQQHFNQDINGTQYLKHLLNEFDYAKFGLPPGASPTTHLDPNTSFAWRGDTCHEQDSSLVAIDKSRAGQAINIMFYLINEQHFAHDFSYGDKETFWIAFELAKREYFFSPWGVGVIASSTNQDMEQHNDSLCGSIIQYMPVDDDKPEFIYVNGKALLNPFPGDIDGLYRASHNVLFNPNPTHLTPRQRRRPNGISTTDYQGGYPMECLVGFGAEPLPKKFAFQLLRRRMFYFGVVMGVSPALDQCFPFDGLK</sequence>
<dbReference type="SUPFAM" id="SSF53448">
    <property type="entry name" value="Nucleotide-diphospho-sugar transferases"/>
    <property type="match status" value="1"/>
</dbReference>
<dbReference type="GO" id="GO:0000033">
    <property type="term" value="F:alpha-1,3-mannosyltransferase activity"/>
    <property type="evidence" value="ECO:0007669"/>
    <property type="project" value="TreeGrafter"/>
</dbReference>
<dbReference type="EMBL" id="MBDO02000096">
    <property type="protein sequence ID" value="RLN63437.1"/>
    <property type="molecule type" value="Genomic_DNA"/>
</dbReference>
<evidence type="ECO:0000256" key="8">
    <source>
        <dbReference type="ARBA" id="ARBA00023136"/>
    </source>
</evidence>
<evidence type="ECO:0000256" key="5">
    <source>
        <dbReference type="ARBA" id="ARBA00022692"/>
    </source>
</evidence>
<evidence type="ECO:0000256" key="2">
    <source>
        <dbReference type="ARBA" id="ARBA00009105"/>
    </source>
</evidence>
<evidence type="ECO:0000256" key="6">
    <source>
        <dbReference type="ARBA" id="ARBA00022968"/>
    </source>
</evidence>
<keyword evidence="6" id="KW-0735">Signal-anchor</keyword>
<evidence type="ECO:0000256" key="4">
    <source>
        <dbReference type="ARBA" id="ARBA00022679"/>
    </source>
</evidence>
<dbReference type="InterPro" id="IPR029044">
    <property type="entry name" value="Nucleotide-diphossugar_trans"/>
</dbReference>
<evidence type="ECO:0000256" key="3">
    <source>
        <dbReference type="ARBA" id="ARBA00022676"/>
    </source>
</evidence>
<comment type="similarity">
    <text evidence="2">Belongs to the MNN1/MNT family.</text>
</comment>
<keyword evidence="8" id="KW-0472">Membrane</keyword>
<accession>A0A3F2RSH7</accession>
<evidence type="ECO:0000256" key="1">
    <source>
        <dbReference type="ARBA" id="ARBA00004606"/>
    </source>
</evidence>
<dbReference type="Proteomes" id="UP000277300">
    <property type="component" value="Unassembled WGS sequence"/>
</dbReference>
<dbReference type="Pfam" id="PF11051">
    <property type="entry name" value="Mannosyl_trans3"/>
    <property type="match status" value="1"/>
</dbReference>
<dbReference type="PANTHER" id="PTHR31392:SF1">
    <property type="entry name" value="ALPHA-1,3-MANNOSYLTRANSFERASE MNN1-RELATED"/>
    <property type="match status" value="1"/>
</dbReference>
<dbReference type="GO" id="GO:0005794">
    <property type="term" value="C:Golgi apparatus"/>
    <property type="evidence" value="ECO:0007669"/>
    <property type="project" value="TreeGrafter"/>
</dbReference>
<dbReference type="GO" id="GO:0006493">
    <property type="term" value="P:protein O-linked glycosylation"/>
    <property type="evidence" value="ECO:0007669"/>
    <property type="project" value="TreeGrafter"/>
</dbReference>
<keyword evidence="7" id="KW-1133">Transmembrane helix</keyword>
<evidence type="ECO:0000313" key="11">
    <source>
        <dbReference type="EMBL" id="RLN63437.1"/>
    </source>
</evidence>
<evidence type="ECO:0008006" key="14">
    <source>
        <dbReference type="Google" id="ProtNLM"/>
    </source>
</evidence>
<keyword evidence="4" id="KW-0808">Transferase</keyword>
<evidence type="ECO:0000313" key="10">
    <source>
        <dbReference type="EMBL" id="RLN49785.1"/>
    </source>
</evidence>
<dbReference type="OrthoDB" id="430354at2759"/>
<evidence type="ECO:0000256" key="9">
    <source>
        <dbReference type="ARBA" id="ARBA00023180"/>
    </source>
</evidence>
<gene>
    <name evidence="10" type="ORF">BBJ29_004312</name>
    <name evidence="11" type="ORF">BBP00_00004153</name>
</gene>
<dbReference type="PANTHER" id="PTHR31392">
    <property type="entry name" value="ALPHA-1,3-MANNOSYLTRANSFERASE MNN1-RELATED"/>
    <property type="match status" value="1"/>
</dbReference>